<feature type="signal peptide" evidence="1">
    <location>
        <begin position="1"/>
        <end position="21"/>
    </location>
</feature>
<proteinExistence type="predicted"/>
<keyword evidence="1" id="KW-0732">Signal</keyword>
<evidence type="ECO:0000313" key="2">
    <source>
        <dbReference type="EMBL" id="CAF9943786.1"/>
    </source>
</evidence>
<dbReference type="EMBL" id="CAJPDR010001277">
    <property type="protein sequence ID" value="CAF9943786.1"/>
    <property type="molecule type" value="Genomic_DNA"/>
</dbReference>
<gene>
    <name evidence="2" type="ORF">ALECFALPRED_001285</name>
</gene>
<comment type="caution">
    <text evidence="2">The sequence shown here is derived from an EMBL/GenBank/DDBJ whole genome shotgun (WGS) entry which is preliminary data.</text>
</comment>
<evidence type="ECO:0000313" key="3">
    <source>
        <dbReference type="Proteomes" id="UP000664203"/>
    </source>
</evidence>
<feature type="chain" id="PRO_5034970061" evidence="1">
    <location>
        <begin position="22"/>
        <end position="177"/>
    </location>
</feature>
<accession>A0A8H3PKD4</accession>
<dbReference type="AlphaFoldDB" id="A0A8H3PKD4"/>
<keyword evidence="3" id="KW-1185">Reference proteome</keyword>
<protein>
    <submittedName>
        <fullName evidence="2">Uncharacterized protein</fullName>
    </submittedName>
</protein>
<dbReference type="OrthoDB" id="10529106at2759"/>
<organism evidence="2 3">
    <name type="scientific">Alectoria fallacina</name>
    <dbReference type="NCBI Taxonomy" id="1903189"/>
    <lineage>
        <taxon>Eukaryota</taxon>
        <taxon>Fungi</taxon>
        <taxon>Dikarya</taxon>
        <taxon>Ascomycota</taxon>
        <taxon>Pezizomycotina</taxon>
        <taxon>Lecanoromycetes</taxon>
        <taxon>OSLEUM clade</taxon>
        <taxon>Lecanoromycetidae</taxon>
        <taxon>Lecanorales</taxon>
        <taxon>Lecanorineae</taxon>
        <taxon>Parmeliaceae</taxon>
        <taxon>Alectoria</taxon>
    </lineage>
</organism>
<dbReference type="Proteomes" id="UP000664203">
    <property type="component" value="Unassembled WGS sequence"/>
</dbReference>
<reference evidence="2" key="1">
    <citation type="submission" date="2021-03" db="EMBL/GenBank/DDBJ databases">
        <authorList>
            <person name="Tagirdzhanova G."/>
        </authorList>
    </citation>
    <scope>NUCLEOTIDE SEQUENCE</scope>
</reference>
<sequence>MRASLIPIFLLPFLASVPTLASNHLQKAAPIPRSLDAILVEPLDLTPTPAPTPTPHINHLDLRQVAAGVGGAGAAAAPAQPAAVVPAAAAAPAAAAGAEVDPTDSPTVAAGGAASATPVKSGAIGLGTLTGKVGVVNTKDAKSEAVGNGVGVEVLGILGCWVVGVLVGGGWMGMGVA</sequence>
<evidence type="ECO:0000256" key="1">
    <source>
        <dbReference type="SAM" id="SignalP"/>
    </source>
</evidence>
<name>A0A8H3PKD4_9LECA</name>